<dbReference type="OrthoDB" id="10677304at2759"/>
<dbReference type="Gene3D" id="3.80.10.10">
    <property type="entry name" value="Ribonuclease Inhibitor"/>
    <property type="match status" value="1"/>
</dbReference>
<name>A0A4R0RE72_9APHY</name>
<reference evidence="1 2" key="1">
    <citation type="submission" date="2018-11" db="EMBL/GenBank/DDBJ databases">
        <title>Genome assembly of Steccherinum ochraceum LE-BIN_3174, the white-rot fungus of the Steccherinaceae family (The Residual Polyporoid clade, Polyporales, Basidiomycota).</title>
        <authorList>
            <person name="Fedorova T.V."/>
            <person name="Glazunova O.A."/>
            <person name="Landesman E.O."/>
            <person name="Moiseenko K.V."/>
            <person name="Psurtseva N.V."/>
            <person name="Savinova O.S."/>
            <person name="Shakhova N.V."/>
            <person name="Tyazhelova T.V."/>
            <person name="Vasina D.V."/>
        </authorList>
    </citation>
    <scope>NUCLEOTIDE SEQUENCE [LARGE SCALE GENOMIC DNA]</scope>
    <source>
        <strain evidence="1 2">LE-BIN_3174</strain>
    </source>
</reference>
<protein>
    <recommendedName>
        <fullName evidence="3">F-box domain-containing protein</fullName>
    </recommendedName>
</protein>
<evidence type="ECO:0000313" key="2">
    <source>
        <dbReference type="Proteomes" id="UP000292702"/>
    </source>
</evidence>
<proteinExistence type="predicted"/>
<sequence length="444" mass="50375">MEAFCHFVLKNPSRISMIFAFSTSLAPQLTYEGEDGLRCETNDVLQLLAEVLTKAENLTRLRIDFLEDTLCQSPELFSALASIRTLKTMKTSDASYRTTQLLLSCSSSLEVVDLCMGGSDCEPPAMLSKFQNSLTVLHLSYHESDFGYDHGIIFPCVRSLCLRHIAWWNPTLRGLVYTFPNLHRLNWDYEEDSDEEEMEEVRERDLAMRYDGWPSLDMVLCCAQWAYALAFRSSVRYWLCNYFCPPENWHYVRAALMEIRPTHLRLTIHPVGLQSLDQLAYIFPEVGITHLHLEVQLVDGPCISSPKQYIETLLTKLGEGISVLTQLQFFSACFDFRTGDSKIVANRSAVVEIEALRLVDFVGRGLHLARHAQQMTHACFQVSSSREIIVGEYTRFIRTAMPHDNSNPTVEILTTTEGRNLLAESPVGGGDADSCFAFTRAIYT</sequence>
<dbReference type="EMBL" id="RWJN01000416">
    <property type="protein sequence ID" value="TCD61948.1"/>
    <property type="molecule type" value="Genomic_DNA"/>
</dbReference>
<dbReference type="SUPFAM" id="SSF52047">
    <property type="entry name" value="RNI-like"/>
    <property type="match status" value="1"/>
</dbReference>
<keyword evidence="2" id="KW-1185">Reference proteome</keyword>
<dbReference type="InterPro" id="IPR032675">
    <property type="entry name" value="LRR_dom_sf"/>
</dbReference>
<dbReference type="Proteomes" id="UP000292702">
    <property type="component" value="Unassembled WGS sequence"/>
</dbReference>
<accession>A0A4R0RE72</accession>
<comment type="caution">
    <text evidence="1">The sequence shown here is derived from an EMBL/GenBank/DDBJ whole genome shotgun (WGS) entry which is preliminary data.</text>
</comment>
<gene>
    <name evidence="1" type="ORF">EIP91_007688</name>
</gene>
<evidence type="ECO:0008006" key="3">
    <source>
        <dbReference type="Google" id="ProtNLM"/>
    </source>
</evidence>
<organism evidence="1 2">
    <name type="scientific">Steccherinum ochraceum</name>
    <dbReference type="NCBI Taxonomy" id="92696"/>
    <lineage>
        <taxon>Eukaryota</taxon>
        <taxon>Fungi</taxon>
        <taxon>Dikarya</taxon>
        <taxon>Basidiomycota</taxon>
        <taxon>Agaricomycotina</taxon>
        <taxon>Agaricomycetes</taxon>
        <taxon>Polyporales</taxon>
        <taxon>Steccherinaceae</taxon>
        <taxon>Steccherinum</taxon>
    </lineage>
</organism>
<dbReference type="AlphaFoldDB" id="A0A4R0RE72"/>
<evidence type="ECO:0000313" key="1">
    <source>
        <dbReference type="EMBL" id="TCD61948.1"/>
    </source>
</evidence>